<comment type="caution">
    <text evidence="2">The sequence shown here is derived from an EMBL/GenBank/DDBJ whole genome shotgun (WGS) entry which is preliminary data.</text>
</comment>
<organism evidence="2 3">
    <name type="scientific">Parasponia andersonii</name>
    <name type="common">Sponia andersonii</name>
    <dbReference type="NCBI Taxonomy" id="3476"/>
    <lineage>
        <taxon>Eukaryota</taxon>
        <taxon>Viridiplantae</taxon>
        <taxon>Streptophyta</taxon>
        <taxon>Embryophyta</taxon>
        <taxon>Tracheophyta</taxon>
        <taxon>Spermatophyta</taxon>
        <taxon>Magnoliopsida</taxon>
        <taxon>eudicotyledons</taxon>
        <taxon>Gunneridae</taxon>
        <taxon>Pentapetalae</taxon>
        <taxon>rosids</taxon>
        <taxon>fabids</taxon>
        <taxon>Rosales</taxon>
        <taxon>Cannabaceae</taxon>
        <taxon>Parasponia</taxon>
    </lineage>
</organism>
<name>A0A2P5ANH7_PARAD</name>
<dbReference type="EMBL" id="JXTB01000506">
    <property type="protein sequence ID" value="PON38087.1"/>
    <property type="molecule type" value="Genomic_DNA"/>
</dbReference>
<keyword evidence="1" id="KW-0175">Coiled coil</keyword>
<sequence length="75" mass="8759">MTQSCEELTKTHKEQKNYFESNKKQLHEALAKEKLEKKQLEKKIKELENTISEHSDALKVAGHKAIKYFKSIDGK</sequence>
<dbReference type="Proteomes" id="UP000237105">
    <property type="component" value="Unassembled WGS sequence"/>
</dbReference>
<accession>A0A2P5ANH7</accession>
<dbReference type="AlphaFoldDB" id="A0A2P5ANH7"/>
<evidence type="ECO:0000313" key="3">
    <source>
        <dbReference type="Proteomes" id="UP000237105"/>
    </source>
</evidence>
<reference evidence="3" key="1">
    <citation type="submission" date="2016-06" db="EMBL/GenBank/DDBJ databases">
        <title>Parallel loss of symbiosis genes in relatives of nitrogen-fixing non-legume Parasponia.</title>
        <authorList>
            <person name="Van Velzen R."/>
            <person name="Holmer R."/>
            <person name="Bu F."/>
            <person name="Rutten L."/>
            <person name="Van Zeijl A."/>
            <person name="Liu W."/>
            <person name="Santuari L."/>
            <person name="Cao Q."/>
            <person name="Sharma T."/>
            <person name="Shen D."/>
            <person name="Roswanjaya Y."/>
            <person name="Wardhani T."/>
            <person name="Kalhor M.S."/>
            <person name="Jansen J."/>
            <person name="Van den Hoogen J."/>
            <person name="Gungor B."/>
            <person name="Hartog M."/>
            <person name="Hontelez J."/>
            <person name="Verver J."/>
            <person name="Yang W.-C."/>
            <person name="Schijlen E."/>
            <person name="Repin R."/>
            <person name="Schilthuizen M."/>
            <person name="Schranz E."/>
            <person name="Heidstra R."/>
            <person name="Miyata K."/>
            <person name="Fedorova E."/>
            <person name="Kohlen W."/>
            <person name="Bisseling T."/>
            <person name="Smit S."/>
            <person name="Geurts R."/>
        </authorList>
    </citation>
    <scope>NUCLEOTIDE SEQUENCE [LARGE SCALE GENOMIC DNA]</scope>
    <source>
        <strain evidence="3">cv. WU1-14</strain>
    </source>
</reference>
<evidence type="ECO:0000313" key="2">
    <source>
        <dbReference type="EMBL" id="PON38087.1"/>
    </source>
</evidence>
<gene>
    <name evidence="2" type="ORF">PanWU01x14_315250</name>
</gene>
<evidence type="ECO:0000256" key="1">
    <source>
        <dbReference type="SAM" id="Coils"/>
    </source>
</evidence>
<feature type="coiled-coil region" evidence="1">
    <location>
        <begin position="23"/>
        <end position="57"/>
    </location>
</feature>
<keyword evidence="3" id="KW-1185">Reference proteome</keyword>
<proteinExistence type="predicted"/>
<protein>
    <submittedName>
        <fullName evidence="2">Uncharacterized protein</fullName>
    </submittedName>
</protein>